<dbReference type="AlphaFoldDB" id="A0A6A6A3E6"/>
<protein>
    <submittedName>
        <fullName evidence="2">Uncharacterized protein</fullName>
    </submittedName>
</protein>
<sequence>MDPWDGQVANSMTSSEADAETSLPSTTLTTPPPTEARELFTASESSKPSRPQTTRIPYALSSQSSETIVGDEYNAAITESSWSGTTYTEDNQVRSVSLLDNELVTRSRPGSENIISTPDLPVVAGLKTSLSTNNAPSSASPILGSLPTRQRSTNIPKFGTSRDTVRHRKLQDLTKHNQLERGSAPWSVYNLRTPGTVCAFCAVTFTGPLHKEDAIRHTRDLHLSHRKNQTSNPKQFAMTETYDIDMVAPGSIIAECNLSTRMSANRKDLRLSVSQPRLVPCDNRAIPEKQLLFLLDTLDPQACMGRANDFFNGLDTIVGNLLERCPGDVAVQGMQRALARLDQLYRLNFGTPSSSDQWSTATEISYSSTRSPSGDNRATSLSYTGGTGSAGGLNDCPDEPVKSIPNGQEQLVPNAPLNDLDNGSKRTKAKCKNRPLGCPIKKHYVIHNQVSSCNFTGAANMWGVAKHLKSLAHIHSLPFLALCRNCWKYTKSEVAYQEDHRPGRCQHAGQPRGPRVEKYWCDLYIEIYPTLERIPRPFVDDMTWRPAASMRNTDTIAVRDNDDLELNFNSAPEFQSFLEFEPTHLPDELPMAFTVPNQTHLVTIEAAEAAAIELYSQMFLEHVHQPFDINDHHMRRLMDHADETDVNAFSNAFRTRLHQLIQSSRQQQLEGVIPDLILPPAPEIFTSHALGDHDRWLEQFPVPEEMINATPPYQFLPDEQLSVDHGPYQDIESLDFLYTGLTFDPESDFPPTQYPMGPISLDGTQTTISV</sequence>
<keyword evidence="3" id="KW-1185">Reference proteome</keyword>
<feature type="compositionally biased region" description="Polar residues" evidence="1">
    <location>
        <begin position="42"/>
        <end position="61"/>
    </location>
</feature>
<evidence type="ECO:0000256" key="1">
    <source>
        <dbReference type="SAM" id="MobiDB-lite"/>
    </source>
</evidence>
<dbReference type="Proteomes" id="UP000799771">
    <property type="component" value="Unassembled WGS sequence"/>
</dbReference>
<dbReference type="OrthoDB" id="3800705at2759"/>
<proteinExistence type="predicted"/>
<name>A0A6A6A3E6_9PLEO</name>
<dbReference type="EMBL" id="ML977514">
    <property type="protein sequence ID" value="KAF2126076.1"/>
    <property type="molecule type" value="Genomic_DNA"/>
</dbReference>
<dbReference type="GeneID" id="54413481"/>
<reference evidence="2" key="1">
    <citation type="journal article" date="2020" name="Stud. Mycol.">
        <title>101 Dothideomycetes genomes: a test case for predicting lifestyles and emergence of pathogens.</title>
        <authorList>
            <person name="Haridas S."/>
            <person name="Albert R."/>
            <person name="Binder M."/>
            <person name="Bloem J."/>
            <person name="Labutti K."/>
            <person name="Salamov A."/>
            <person name="Andreopoulos B."/>
            <person name="Baker S."/>
            <person name="Barry K."/>
            <person name="Bills G."/>
            <person name="Bluhm B."/>
            <person name="Cannon C."/>
            <person name="Castanera R."/>
            <person name="Culley D."/>
            <person name="Daum C."/>
            <person name="Ezra D."/>
            <person name="Gonzalez J."/>
            <person name="Henrissat B."/>
            <person name="Kuo A."/>
            <person name="Liang C."/>
            <person name="Lipzen A."/>
            <person name="Lutzoni F."/>
            <person name="Magnuson J."/>
            <person name="Mondo S."/>
            <person name="Nolan M."/>
            <person name="Ohm R."/>
            <person name="Pangilinan J."/>
            <person name="Park H.-J."/>
            <person name="Ramirez L."/>
            <person name="Alfaro M."/>
            <person name="Sun H."/>
            <person name="Tritt A."/>
            <person name="Yoshinaga Y."/>
            <person name="Zwiers L.-H."/>
            <person name="Turgeon B."/>
            <person name="Goodwin S."/>
            <person name="Spatafora J."/>
            <person name="Crous P."/>
            <person name="Grigoriev I."/>
        </authorList>
    </citation>
    <scope>NUCLEOTIDE SEQUENCE</scope>
    <source>
        <strain evidence="2">CBS 119687</strain>
    </source>
</reference>
<evidence type="ECO:0000313" key="3">
    <source>
        <dbReference type="Proteomes" id="UP000799771"/>
    </source>
</evidence>
<feature type="region of interest" description="Disordered" evidence="1">
    <location>
        <begin position="366"/>
        <end position="428"/>
    </location>
</feature>
<feature type="compositionally biased region" description="Polar residues" evidence="1">
    <location>
        <begin position="366"/>
        <end position="384"/>
    </location>
</feature>
<evidence type="ECO:0000313" key="2">
    <source>
        <dbReference type="EMBL" id="KAF2126076.1"/>
    </source>
</evidence>
<accession>A0A6A6A3E6</accession>
<organism evidence="2 3">
    <name type="scientific">Dothidotthia symphoricarpi CBS 119687</name>
    <dbReference type="NCBI Taxonomy" id="1392245"/>
    <lineage>
        <taxon>Eukaryota</taxon>
        <taxon>Fungi</taxon>
        <taxon>Dikarya</taxon>
        <taxon>Ascomycota</taxon>
        <taxon>Pezizomycotina</taxon>
        <taxon>Dothideomycetes</taxon>
        <taxon>Pleosporomycetidae</taxon>
        <taxon>Pleosporales</taxon>
        <taxon>Dothidotthiaceae</taxon>
        <taxon>Dothidotthia</taxon>
    </lineage>
</organism>
<feature type="region of interest" description="Disordered" evidence="1">
    <location>
        <begin position="131"/>
        <end position="160"/>
    </location>
</feature>
<feature type="compositionally biased region" description="Polar residues" evidence="1">
    <location>
        <begin position="131"/>
        <end position="140"/>
    </location>
</feature>
<dbReference type="RefSeq" id="XP_033520468.1">
    <property type="nucleotide sequence ID" value="XM_033673049.1"/>
</dbReference>
<feature type="region of interest" description="Disordered" evidence="1">
    <location>
        <begin position="1"/>
        <end position="61"/>
    </location>
</feature>
<gene>
    <name evidence="2" type="ORF">P153DRAFT_433875</name>
</gene>